<organism evidence="2 3">
    <name type="scientific">Pogonophryne albipinna</name>
    <dbReference type="NCBI Taxonomy" id="1090488"/>
    <lineage>
        <taxon>Eukaryota</taxon>
        <taxon>Metazoa</taxon>
        <taxon>Chordata</taxon>
        <taxon>Craniata</taxon>
        <taxon>Vertebrata</taxon>
        <taxon>Euteleostomi</taxon>
        <taxon>Actinopterygii</taxon>
        <taxon>Neopterygii</taxon>
        <taxon>Teleostei</taxon>
        <taxon>Neoteleostei</taxon>
        <taxon>Acanthomorphata</taxon>
        <taxon>Eupercaria</taxon>
        <taxon>Perciformes</taxon>
        <taxon>Notothenioidei</taxon>
        <taxon>Pogonophryne</taxon>
    </lineage>
</organism>
<feature type="region of interest" description="Disordered" evidence="1">
    <location>
        <begin position="46"/>
        <end position="88"/>
    </location>
</feature>
<name>A0AAD6B8Q3_9TELE</name>
<dbReference type="EMBL" id="JAPTMU010000008">
    <property type="protein sequence ID" value="KAJ4938917.1"/>
    <property type="molecule type" value="Genomic_DNA"/>
</dbReference>
<keyword evidence="3" id="KW-1185">Reference proteome</keyword>
<dbReference type="AlphaFoldDB" id="A0AAD6B8Q3"/>
<dbReference type="Proteomes" id="UP001219934">
    <property type="component" value="Unassembled WGS sequence"/>
</dbReference>
<feature type="compositionally biased region" description="Basic and acidic residues" evidence="1">
    <location>
        <begin position="65"/>
        <end position="82"/>
    </location>
</feature>
<gene>
    <name evidence="2" type="ORF">JOQ06_028383</name>
</gene>
<protein>
    <submittedName>
        <fullName evidence="2">Uncharacterized protein</fullName>
    </submittedName>
</protein>
<evidence type="ECO:0000313" key="3">
    <source>
        <dbReference type="Proteomes" id="UP001219934"/>
    </source>
</evidence>
<evidence type="ECO:0000256" key="1">
    <source>
        <dbReference type="SAM" id="MobiDB-lite"/>
    </source>
</evidence>
<reference evidence="2" key="1">
    <citation type="submission" date="2022-11" db="EMBL/GenBank/DDBJ databases">
        <title>Chromosome-level genome of Pogonophryne albipinna.</title>
        <authorList>
            <person name="Jo E."/>
        </authorList>
    </citation>
    <scope>NUCLEOTIDE SEQUENCE</scope>
    <source>
        <strain evidence="2">SGF0006</strain>
        <tissue evidence="2">Muscle</tissue>
    </source>
</reference>
<feature type="non-terminal residue" evidence="2">
    <location>
        <position position="1"/>
    </location>
</feature>
<sequence length="158" mass="16932">MQPAPSARPPRSPLLLMPEPTALETASASTLADCLSPVPEELPLKGVSLEKHHKSGFSSAQTHLGADRTTEDREEDTARGRGSETLNCGMMGRRTMEQQAALGMARTLPAALRCCNDSLSANSRVPKPFPFSLLTSSFCLVTVGNQGENKTKQILRAV</sequence>
<accession>A0AAD6B8Q3</accession>
<comment type="caution">
    <text evidence="2">The sequence shown here is derived from an EMBL/GenBank/DDBJ whole genome shotgun (WGS) entry which is preliminary data.</text>
</comment>
<proteinExistence type="predicted"/>
<evidence type="ECO:0000313" key="2">
    <source>
        <dbReference type="EMBL" id="KAJ4938917.1"/>
    </source>
</evidence>